<accession>A0A078B5L8</accession>
<keyword evidence="6" id="KW-1185">Reference proteome</keyword>
<proteinExistence type="predicted"/>
<dbReference type="GO" id="GO:0008168">
    <property type="term" value="F:methyltransferase activity"/>
    <property type="evidence" value="ECO:0007669"/>
    <property type="project" value="UniProtKB-KW"/>
</dbReference>
<evidence type="ECO:0000313" key="6">
    <source>
        <dbReference type="Proteomes" id="UP000039865"/>
    </source>
</evidence>
<evidence type="ECO:0000313" key="5">
    <source>
        <dbReference type="EMBL" id="CDW89709.1"/>
    </source>
</evidence>
<dbReference type="InterPro" id="IPR029063">
    <property type="entry name" value="SAM-dependent_MTases_sf"/>
</dbReference>
<dbReference type="SUPFAM" id="SSF53335">
    <property type="entry name" value="S-adenosyl-L-methionine-dependent methyltransferases"/>
    <property type="match status" value="1"/>
</dbReference>
<dbReference type="InterPro" id="IPR051052">
    <property type="entry name" value="Diverse_substrate_MTase"/>
</dbReference>
<evidence type="ECO:0000259" key="4">
    <source>
        <dbReference type="Pfam" id="PF13847"/>
    </source>
</evidence>
<dbReference type="InterPro" id="IPR025714">
    <property type="entry name" value="Methyltranfer_dom"/>
</dbReference>
<feature type="transmembrane region" description="Helical" evidence="3">
    <location>
        <begin position="7"/>
        <end position="25"/>
    </location>
</feature>
<dbReference type="OMA" id="IRTTYCA"/>
<gene>
    <name evidence="5" type="primary">Contig16760.g17855</name>
    <name evidence="5" type="ORF">STYLEM_18846</name>
</gene>
<dbReference type="AlphaFoldDB" id="A0A078B5L8"/>
<reference evidence="5 6" key="1">
    <citation type="submission" date="2014-06" db="EMBL/GenBank/DDBJ databases">
        <authorList>
            <person name="Swart Estienne"/>
        </authorList>
    </citation>
    <scope>NUCLEOTIDE SEQUENCE [LARGE SCALE GENOMIC DNA]</scope>
    <source>
        <strain evidence="5 6">130c</strain>
    </source>
</reference>
<dbReference type="PANTHER" id="PTHR44942:SF4">
    <property type="entry name" value="METHYLTRANSFERASE TYPE 11 DOMAIN-CONTAINING PROTEIN"/>
    <property type="match status" value="1"/>
</dbReference>
<dbReference type="Gene3D" id="3.40.50.150">
    <property type="entry name" value="Vaccinia Virus protein VP39"/>
    <property type="match status" value="1"/>
</dbReference>
<dbReference type="CDD" id="cd02440">
    <property type="entry name" value="AdoMet_MTases"/>
    <property type="match status" value="1"/>
</dbReference>
<dbReference type="GO" id="GO:0032259">
    <property type="term" value="P:methylation"/>
    <property type="evidence" value="ECO:0007669"/>
    <property type="project" value="UniProtKB-KW"/>
</dbReference>
<dbReference type="EMBL" id="CCKQ01017817">
    <property type="protein sequence ID" value="CDW89709.1"/>
    <property type="molecule type" value="Genomic_DNA"/>
</dbReference>
<evidence type="ECO:0000256" key="2">
    <source>
        <dbReference type="ARBA" id="ARBA00022679"/>
    </source>
</evidence>
<feature type="domain" description="Methyltransferase" evidence="4">
    <location>
        <begin position="116"/>
        <end position="247"/>
    </location>
</feature>
<dbReference type="Proteomes" id="UP000039865">
    <property type="component" value="Unassembled WGS sequence"/>
</dbReference>
<keyword evidence="3" id="KW-1133">Transmembrane helix</keyword>
<keyword evidence="3" id="KW-0812">Transmembrane</keyword>
<dbReference type="InParanoid" id="A0A078B5L8"/>
<evidence type="ECO:0000256" key="3">
    <source>
        <dbReference type="SAM" id="Phobius"/>
    </source>
</evidence>
<dbReference type="PANTHER" id="PTHR44942">
    <property type="entry name" value="METHYLTRANSF_11 DOMAIN-CONTAINING PROTEIN"/>
    <property type="match status" value="1"/>
</dbReference>
<name>A0A078B5L8_STYLE</name>
<dbReference type="Pfam" id="PF13847">
    <property type="entry name" value="Methyltransf_31"/>
    <property type="match status" value="1"/>
</dbReference>
<dbReference type="OrthoDB" id="506498at2759"/>
<keyword evidence="3" id="KW-0472">Membrane</keyword>
<keyword evidence="2" id="KW-0808">Transferase</keyword>
<evidence type="ECO:0000256" key="1">
    <source>
        <dbReference type="ARBA" id="ARBA00022603"/>
    </source>
</evidence>
<keyword evidence="1" id="KW-0489">Methyltransferase</keyword>
<organism evidence="5 6">
    <name type="scientific">Stylonychia lemnae</name>
    <name type="common">Ciliate</name>
    <dbReference type="NCBI Taxonomy" id="5949"/>
    <lineage>
        <taxon>Eukaryota</taxon>
        <taxon>Sar</taxon>
        <taxon>Alveolata</taxon>
        <taxon>Ciliophora</taxon>
        <taxon>Intramacronucleata</taxon>
        <taxon>Spirotrichea</taxon>
        <taxon>Stichotrichia</taxon>
        <taxon>Sporadotrichida</taxon>
        <taxon>Oxytrichidae</taxon>
        <taxon>Stylonychinae</taxon>
        <taxon>Stylonychia</taxon>
    </lineage>
</organism>
<sequence length="353" mass="41141">MIIVLELFLQFGLLLVLLGLCLWLGDKVFLVVEHLIYHLIYQSTWPRKLIWKFFYNSFSWYLKNENYFRSHNCGYAILTQTGETLKLVAKQDIKNQYQNQMYHYAALGIRNLDDLQGKNVLDLATGRGGGLAFLAKYFYPKNAVGIDISSHQIQFAQSHQDEIDSLSYFQGDVECLNAVNFDKDIQYDLITCIESLHCFSNLSAIFNGVQNLMQKNGNFVIVDIFEKKEVKNIEKIMKHFFMIEKREIITINVKHAMNLDKPRVEKMISKFITDNEIAKQVMRNILASAEGSKTYEELGKTKEYICYVLRHPNPAIDATHQCQSPNEKNMRRYQEQMALHSYQNDPQNQQQSM</sequence>
<protein>
    <recommendedName>
        <fullName evidence="4">Methyltransferase domain-containing protein</fullName>
    </recommendedName>
</protein>